<protein>
    <submittedName>
        <fullName evidence="1">Uncharacterized protein</fullName>
    </submittedName>
</protein>
<dbReference type="RefSeq" id="WP_289458403.1">
    <property type="nucleotide sequence ID" value="NZ_JAUCML010000004.1"/>
</dbReference>
<evidence type="ECO:0000313" key="2">
    <source>
        <dbReference type="Proteomes" id="UP001237823"/>
    </source>
</evidence>
<evidence type="ECO:0000313" key="1">
    <source>
        <dbReference type="EMBL" id="MDM7884872.1"/>
    </source>
</evidence>
<name>A0ABT7T5L5_9MICO</name>
<reference evidence="1 2" key="1">
    <citation type="submission" date="2023-06" db="EMBL/GenBank/DDBJ databases">
        <authorList>
            <person name="Feng G."/>
            <person name="Li J."/>
            <person name="Zhu H."/>
        </authorList>
    </citation>
    <scope>NUCLEOTIDE SEQUENCE [LARGE SCALE GENOMIC DNA]</scope>
    <source>
        <strain evidence="1 2">RHCKG23</strain>
    </source>
</reference>
<keyword evidence="2" id="KW-1185">Reference proteome</keyword>
<proteinExistence type="predicted"/>
<dbReference type="Proteomes" id="UP001237823">
    <property type="component" value="Unassembled WGS sequence"/>
</dbReference>
<organism evidence="1 2">
    <name type="scientific">Curtobacterium citri</name>
    <dbReference type="NCBI Taxonomy" id="3055139"/>
    <lineage>
        <taxon>Bacteria</taxon>
        <taxon>Bacillati</taxon>
        <taxon>Actinomycetota</taxon>
        <taxon>Actinomycetes</taxon>
        <taxon>Micrococcales</taxon>
        <taxon>Microbacteriaceae</taxon>
        <taxon>Curtobacterium</taxon>
    </lineage>
</organism>
<sequence>MTEALPFGGELLLRLSWGPRGEGLDAVGAKLRATEAVVRRLHAPFGRSLAVVDPDGNALGTVPDLADTALVSALELGVSRNEDGAPLPHDGYSVRLETDPGATLSGRVVGRFAATRSRFSAGNRLSVSVSQTFSDELVGTGFFAEDRGIAVLRELVAIWEPDTAGVFLAEAEDVFLDLELSIELGVVTYLAARDVSTSELVRTTESDGGTWVEVVGAATATGLRDLVAMIVRASGEVTRSRRR</sequence>
<dbReference type="EMBL" id="JAUCML010000004">
    <property type="protein sequence ID" value="MDM7884872.1"/>
    <property type="molecule type" value="Genomic_DNA"/>
</dbReference>
<accession>A0ABT7T5L5</accession>
<gene>
    <name evidence="1" type="ORF">QUG92_07115</name>
</gene>
<comment type="caution">
    <text evidence="1">The sequence shown here is derived from an EMBL/GenBank/DDBJ whole genome shotgun (WGS) entry which is preliminary data.</text>
</comment>